<dbReference type="InterPro" id="IPR004358">
    <property type="entry name" value="Sig_transdc_His_kin-like_C"/>
</dbReference>
<keyword evidence="4" id="KW-0808">Transferase</keyword>
<evidence type="ECO:0000256" key="8">
    <source>
        <dbReference type="ARBA" id="ARBA00023012"/>
    </source>
</evidence>
<evidence type="ECO:0000256" key="1">
    <source>
        <dbReference type="ARBA" id="ARBA00000085"/>
    </source>
</evidence>
<evidence type="ECO:0000256" key="10">
    <source>
        <dbReference type="SAM" id="Phobius"/>
    </source>
</evidence>
<reference evidence="12" key="1">
    <citation type="journal article" date="2020" name="mSystems">
        <title>Genome- and Community-Level Interaction Insights into Carbon Utilization and Element Cycling Functions of Hydrothermarchaeota in Hydrothermal Sediment.</title>
        <authorList>
            <person name="Zhou Z."/>
            <person name="Liu Y."/>
            <person name="Xu W."/>
            <person name="Pan J."/>
            <person name="Luo Z.H."/>
            <person name="Li M."/>
        </authorList>
    </citation>
    <scope>NUCLEOTIDE SEQUENCE [LARGE SCALE GENOMIC DNA]</scope>
    <source>
        <strain evidence="12">SpSt-767</strain>
    </source>
</reference>
<feature type="coiled-coil region" evidence="9">
    <location>
        <begin position="229"/>
        <end position="263"/>
    </location>
</feature>
<dbReference type="GO" id="GO:0005524">
    <property type="term" value="F:ATP binding"/>
    <property type="evidence" value="ECO:0007669"/>
    <property type="project" value="UniProtKB-KW"/>
</dbReference>
<keyword evidence="10" id="KW-0472">Membrane</keyword>
<evidence type="ECO:0000313" key="12">
    <source>
        <dbReference type="EMBL" id="HHS28982.1"/>
    </source>
</evidence>
<dbReference type="PANTHER" id="PTHR43065:SF10">
    <property type="entry name" value="PEROXIDE STRESS-ACTIVATED HISTIDINE KINASE MAK3"/>
    <property type="match status" value="1"/>
</dbReference>
<keyword evidence="6 12" id="KW-0418">Kinase</keyword>
<keyword evidence="3" id="KW-0597">Phosphoprotein</keyword>
<dbReference type="AlphaFoldDB" id="A0A7V6A2B0"/>
<dbReference type="PROSITE" id="PS50109">
    <property type="entry name" value="HIS_KIN"/>
    <property type="match status" value="1"/>
</dbReference>
<evidence type="ECO:0000256" key="2">
    <source>
        <dbReference type="ARBA" id="ARBA00012438"/>
    </source>
</evidence>
<name>A0A7V6A2B0_9BACT</name>
<sequence length="493" mass="55127">MSLRVRILLLLGALILTALAGGLVTIWHTGATDALLTSLIDKNLASFEAAEGLEIALLRQKGYLTYFFLDGNPEWLAKLQQDNKNFREWLNKAHLSAATPVMTTILNKIDAKYRDYARGRDEVIQLYTAGRREEGAKLHWDLRHQFLEIYDLCDNYKLINQGIISQIRNDSRRRAKFINTLALVVMPGVVLLGLLLAYILVKQLLEPIRRLSLETGAGMAELSGKGDEVQALSRRVHDLIVNVDQAQTKLERSQEHLLQSEKMAMVGKLAAGVAHSIRNPLTSVKMRLFSLGRSLDFTPTQQEDFEVISEEIRHIDTIVANFLEYSRPPKLVMQNISPSDVVDMALQLLRHRLESYNVEVTVKRTRPLPEVWADPDQLKEVLVNLLTNACEAMGSGGSIIIKEGETFLQSVGQVVTIQVSDNGPGIPESIQEKILQPFFSTKEEGTGLGLSIAVRILSEHGGWLDLDSQEGRGATFTINLPYRKIKYGSHPDS</sequence>
<evidence type="ECO:0000256" key="7">
    <source>
        <dbReference type="ARBA" id="ARBA00022840"/>
    </source>
</evidence>
<dbReference type="EMBL" id="DTGR01000073">
    <property type="protein sequence ID" value="HHS28982.1"/>
    <property type="molecule type" value="Genomic_DNA"/>
</dbReference>
<keyword evidence="10" id="KW-0812">Transmembrane</keyword>
<dbReference type="PANTHER" id="PTHR43065">
    <property type="entry name" value="SENSOR HISTIDINE KINASE"/>
    <property type="match status" value="1"/>
</dbReference>
<accession>A0A7V6A2B0</accession>
<comment type="catalytic activity">
    <reaction evidence="1">
        <text>ATP + protein L-histidine = ADP + protein N-phospho-L-histidine.</text>
        <dbReference type="EC" id="2.7.13.3"/>
    </reaction>
</comment>
<dbReference type="InterPro" id="IPR036890">
    <property type="entry name" value="HATPase_C_sf"/>
</dbReference>
<dbReference type="Pfam" id="PF00512">
    <property type="entry name" value="HisKA"/>
    <property type="match status" value="1"/>
</dbReference>
<dbReference type="InterPro" id="IPR003661">
    <property type="entry name" value="HisK_dim/P_dom"/>
</dbReference>
<dbReference type="SUPFAM" id="SSF47384">
    <property type="entry name" value="Homodimeric domain of signal transducing histidine kinase"/>
    <property type="match status" value="1"/>
</dbReference>
<dbReference type="SUPFAM" id="SSF55874">
    <property type="entry name" value="ATPase domain of HSP90 chaperone/DNA topoisomerase II/histidine kinase"/>
    <property type="match status" value="1"/>
</dbReference>
<dbReference type="CDD" id="cd00082">
    <property type="entry name" value="HisKA"/>
    <property type="match status" value="1"/>
</dbReference>
<feature type="domain" description="Histidine kinase" evidence="11">
    <location>
        <begin position="272"/>
        <end position="484"/>
    </location>
</feature>
<keyword evidence="9" id="KW-0175">Coiled coil</keyword>
<dbReference type="EC" id="2.7.13.3" evidence="2"/>
<dbReference type="Gene3D" id="3.30.565.10">
    <property type="entry name" value="Histidine kinase-like ATPase, C-terminal domain"/>
    <property type="match status" value="1"/>
</dbReference>
<dbReference type="PRINTS" id="PR00344">
    <property type="entry name" value="BCTRLSENSOR"/>
</dbReference>
<evidence type="ECO:0000256" key="6">
    <source>
        <dbReference type="ARBA" id="ARBA00022777"/>
    </source>
</evidence>
<organism evidence="12">
    <name type="scientific">Desulfobacca acetoxidans</name>
    <dbReference type="NCBI Taxonomy" id="60893"/>
    <lineage>
        <taxon>Bacteria</taxon>
        <taxon>Pseudomonadati</taxon>
        <taxon>Thermodesulfobacteriota</taxon>
        <taxon>Desulfobaccia</taxon>
        <taxon>Desulfobaccales</taxon>
        <taxon>Desulfobaccaceae</taxon>
        <taxon>Desulfobacca</taxon>
    </lineage>
</organism>
<evidence type="ECO:0000256" key="3">
    <source>
        <dbReference type="ARBA" id="ARBA00022553"/>
    </source>
</evidence>
<dbReference type="Gene3D" id="1.10.287.130">
    <property type="match status" value="1"/>
</dbReference>
<comment type="caution">
    <text evidence="12">The sequence shown here is derived from an EMBL/GenBank/DDBJ whole genome shotgun (WGS) entry which is preliminary data.</text>
</comment>
<evidence type="ECO:0000259" key="11">
    <source>
        <dbReference type="PROSITE" id="PS50109"/>
    </source>
</evidence>
<gene>
    <name evidence="12" type="ORF">ENV52_04695</name>
</gene>
<keyword evidence="10" id="KW-1133">Transmembrane helix</keyword>
<dbReference type="InterPro" id="IPR036097">
    <property type="entry name" value="HisK_dim/P_sf"/>
</dbReference>
<keyword evidence="7" id="KW-0067">ATP-binding</keyword>
<dbReference type="Pfam" id="PF02518">
    <property type="entry name" value="HATPase_c"/>
    <property type="match status" value="1"/>
</dbReference>
<keyword evidence="5" id="KW-0547">Nucleotide-binding</keyword>
<dbReference type="GO" id="GO:0000155">
    <property type="term" value="F:phosphorelay sensor kinase activity"/>
    <property type="evidence" value="ECO:0007669"/>
    <property type="project" value="InterPro"/>
</dbReference>
<dbReference type="InterPro" id="IPR003594">
    <property type="entry name" value="HATPase_dom"/>
</dbReference>
<dbReference type="InterPro" id="IPR005467">
    <property type="entry name" value="His_kinase_dom"/>
</dbReference>
<evidence type="ECO:0000256" key="4">
    <source>
        <dbReference type="ARBA" id="ARBA00022679"/>
    </source>
</evidence>
<evidence type="ECO:0000256" key="5">
    <source>
        <dbReference type="ARBA" id="ARBA00022741"/>
    </source>
</evidence>
<protein>
    <recommendedName>
        <fullName evidence="2">histidine kinase</fullName>
        <ecNumber evidence="2">2.7.13.3</ecNumber>
    </recommendedName>
</protein>
<dbReference type="SMART" id="SM00388">
    <property type="entry name" value="HisKA"/>
    <property type="match status" value="1"/>
</dbReference>
<dbReference type="SMART" id="SM00387">
    <property type="entry name" value="HATPase_c"/>
    <property type="match status" value="1"/>
</dbReference>
<evidence type="ECO:0000256" key="9">
    <source>
        <dbReference type="SAM" id="Coils"/>
    </source>
</evidence>
<proteinExistence type="predicted"/>
<keyword evidence="8" id="KW-0902">Two-component regulatory system</keyword>
<feature type="transmembrane region" description="Helical" evidence="10">
    <location>
        <begin position="177"/>
        <end position="201"/>
    </location>
</feature>